<protein>
    <recommendedName>
        <fullName evidence="7">Deoxyribose-phosphate aldolase</fullName>
        <shortName evidence="7">DERA</shortName>
        <ecNumber evidence="7">4.1.2.4</ecNumber>
    </recommendedName>
    <alternativeName>
        <fullName evidence="7">2-deoxy-D-ribose 5-phosphate aldolase</fullName>
    </alternativeName>
    <alternativeName>
        <fullName evidence="7">Phosphodeoxyriboaldolase</fullName>
        <shortName evidence="7">Deoxyriboaldolase</shortName>
    </alternativeName>
</protein>
<comment type="similarity">
    <text evidence="1 7">Belongs to the DeoC/FbaB aldolase family. DeoC type 1 subfamily.</text>
</comment>
<keyword evidence="2 7" id="KW-0963">Cytoplasm</keyword>
<keyword evidence="4 7" id="KW-0704">Schiff base</keyword>
<evidence type="ECO:0000256" key="4">
    <source>
        <dbReference type="ARBA" id="ARBA00023270"/>
    </source>
</evidence>
<comment type="catalytic activity">
    <reaction evidence="5 7">
        <text>2-deoxy-D-ribose 5-phosphate = D-glyceraldehyde 3-phosphate + acetaldehyde</text>
        <dbReference type="Rhea" id="RHEA:12821"/>
        <dbReference type="ChEBI" id="CHEBI:15343"/>
        <dbReference type="ChEBI" id="CHEBI:59776"/>
        <dbReference type="ChEBI" id="CHEBI:62877"/>
        <dbReference type="EC" id="4.1.2.4"/>
    </reaction>
</comment>
<feature type="active site" description="Schiff-base intermediate with acetaldehyde" evidence="7">
    <location>
        <position position="154"/>
    </location>
</feature>
<comment type="function">
    <text evidence="6 7">Catalyzes a reversible aldol reaction between acetaldehyde and D-glyceraldehyde 3-phosphate to generate 2-deoxy-D-ribose 5-phosphate.</text>
</comment>
<comment type="pathway">
    <text evidence="7">Carbohydrate degradation; 2-deoxy-D-ribose 1-phosphate degradation; D-glyceraldehyde 3-phosphate and acetaldehyde from 2-deoxy-alpha-D-ribose 1-phosphate: step 2/2.</text>
</comment>
<evidence type="ECO:0000256" key="2">
    <source>
        <dbReference type="ARBA" id="ARBA00022490"/>
    </source>
</evidence>
<comment type="subcellular location">
    <subcellularLocation>
        <location evidence="7">Cytoplasm</location>
    </subcellularLocation>
</comment>
<evidence type="ECO:0000313" key="9">
    <source>
        <dbReference type="Proteomes" id="UP000671913"/>
    </source>
</evidence>
<evidence type="ECO:0000256" key="5">
    <source>
        <dbReference type="ARBA" id="ARBA00048791"/>
    </source>
</evidence>
<organism evidence="8 9">
    <name type="scientific">Aceticella autotrophica</name>
    <dbReference type="NCBI Taxonomy" id="2755338"/>
    <lineage>
        <taxon>Bacteria</taxon>
        <taxon>Bacillati</taxon>
        <taxon>Bacillota</taxon>
        <taxon>Clostridia</taxon>
        <taxon>Thermoanaerobacterales</taxon>
        <taxon>Thermoanaerobacteraceae</taxon>
        <taxon>Aceticella</taxon>
    </lineage>
</organism>
<dbReference type="Pfam" id="PF01791">
    <property type="entry name" value="DeoC"/>
    <property type="match status" value="1"/>
</dbReference>
<keyword evidence="3 7" id="KW-0456">Lyase</keyword>
<dbReference type="Proteomes" id="UP000671913">
    <property type="component" value="Chromosome"/>
</dbReference>
<reference evidence="8" key="1">
    <citation type="submission" date="2020-08" db="EMBL/GenBank/DDBJ databases">
        <title>Genomic insights into the carbon and energy metabolism of the first obligate autotrophic acetogenic bacterium Aceticella autotrophica gen. nov., sp. nov.</title>
        <authorList>
            <person name="Toshchakov S.V."/>
            <person name="Elcheninov A.G."/>
            <person name="Kublanov I.V."/>
            <person name="Frolov E.N."/>
            <person name="Lebedinsky A.V."/>
        </authorList>
    </citation>
    <scope>NUCLEOTIDE SEQUENCE</scope>
    <source>
        <strain evidence="8">3443-3Ac</strain>
    </source>
</reference>
<evidence type="ECO:0000256" key="6">
    <source>
        <dbReference type="ARBA" id="ARBA00056337"/>
    </source>
</evidence>
<accession>A0A975AXV4</accession>
<sequence>MEIAKMIDYTLLKSNATDNDIKKLCTEAKEYNFASVCINPVYVNFAKNLLERSDIKVCTVIGFPLGANTIKTKTYEAKDAIKNGADEIDMVLNIGRLKSGDFDYIEKEIKAVVKESKALKNVIIKVILENCYLTDEEKIRACEIVVHSGADFVKTSTGFGIGGATIDDVRLMRKTVGDNFGVKASGGVRTSEDARLMIKAGANRIGTSSGIQIVKGW</sequence>
<feature type="active site" description="Proton donor/acceptor" evidence="7">
    <location>
        <position position="89"/>
    </location>
</feature>
<feature type="active site" description="Proton donor/acceptor" evidence="7">
    <location>
        <position position="183"/>
    </location>
</feature>
<dbReference type="PANTHER" id="PTHR10889">
    <property type="entry name" value="DEOXYRIBOSE-PHOSPHATE ALDOLASE"/>
    <property type="match status" value="1"/>
</dbReference>
<dbReference type="GO" id="GO:0006018">
    <property type="term" value="P:2-deoxyribose 1-phosphate catabolic process"/>
    <property type="evidence" value="ECO:0007669"/>
    <property type="project" value="UniProtKB-UniRule"/>
</dbReference>
<evidence type="ECO:0000256" key="3">
    <source>
        <dbReference type="ARBA" id="ARBA00023239"/>
    </source>
</evidence>
<dbReference type="KEGG" id="aaut:ACETAC_07995"/>
<evidence type="ECO:0000313" key="8">
    <source>
        <dbReference type="EMBL" id="QSZ28408.1"/>
    </source>
</evidence>
<dbReference type="SUPFAM" id="SSF51569">
    <property type="entry name" value="Aldolase"/>
    <property type="match status" value="1"/>
</dbReference>
<gene>
    <name evidence="7 8" type="primary">deoC</name>
    <name evidence="8" type="ORF">ACETAC_07995</name>
</gene>
<dbReference type="EMBL" id="CP060096">
    <property type="protein sequence ID" value="QSZ28408.1"/>
    <property type="molecule type" value="Genomic_DNA"/>
</dbReference>
<dbReference type="GO" id="GO:0016052">
    <property type="term" value="P:carbohydrate catabolic process"/>
    <property type="evidence" value="ECO:0007669"/>
    <property type="project" value="TreeGrafter"/>
</dbReference>
<dbReference type="CDD" id="cd00959">
    <property type="entry name" value="DeoC"/>
    <property type="match status" value="1"/>
</dbReference>
<dbReference type="GO" id="GO:0009264">
    <property type="term" value="P:deoxyribonucleotide catabolic process"/>
    <property type="evidence" value="ECO:0007669"/>
    <property type="project" value="UniProtKB-UniRule"/>
</dbReference>
<evidence type="ECO:0000256" key="7">
    <source>
        <dbReference type="HAMAP-Rule" id="MF_00114"/>
    </source>
</evidence>
<dbReference type="SMART" id="SM01133">
    <property type="entry name" value="DeoC"/>
    <property type="match status" value="1"/>
</dbReference>
<dbReference type="HAMAP" id="MF_00114">
    <property type="entry name" value="DeoC_type1"/>
    <property type="match status" value="1"/>
</dbReference>
<dbReference type="EC" id="4.1.2.4" evidence="7"/>
<dbReference type="PANTHER" id="PTHR10889:SF1">
    <property type="entry name" value="DEOXYRIBOSE-PHOSPHATE ALDOLASE"/>
    <property type="match status" value="1"/>
</dbReference>
<dbReference type="GO" id="GO:0004139">
    <property type="term" value="F:deoxyribose-phosphate aldolase activity"/>
    <property type="evidence" value="ECO:0007669"/>
    <property type="project" value="UniProtKB-UniRule"/>
</dbReference>
<dbReference type="InterPro" id="IPR002915">
    <property type="entry name" value="DeoC/FbaB/LacD_aldolase"/>
</dbReference>
<dbReference type="FunFam" id="3.20.20.70:FF:000044">
    <property type="entry name" value="Deoxyribose-phosphate aldolase"/>
    <property type="match status" value="1"/>
</dbReference>
<name>A0A975AXV4_9THEO</name>
<dbReference type="GO" id="GO:0005737">
    <property type="term" value="C:cytoplasm"/>
    <property type="evidence" value="ECO:0007669"/>
    <property type="project" value="UniProtKB-SubCell"/>
</dbReference>
<dbReference type="AlphaFoldDB" id="A0A975AXV4"/>
<dbReference type="NCBIfam" id="TIGR00126">
    <property type="entry name" value="deoC"/>
    <property type="match status" value="1"/>
</dbReference>
<dbReference type="InterPro" id="IPR011343">
    <property type="entry name" value="DeoC"/>
</dbReference>
<evidence type="ECO:0000256" key="1">
    <source>
        <dbReference type="ARBA" id="ARBA00010936"/>
    </source>
</evidence>
<dbReference type="RefSeq" id="WP_284681099.1">
    <property type="nucleotide sequence ID" value="NZ_CP060096.1"/>
</dbReference>
<proteinExistence type="inferred from homology"/>
<dbReference type="Gene3D" id="3.20.20.70">
    <property type="entry name" value="Aldolase class I"/>
    <property type="match status" value="1"/>
</dbReference>
<dbReference type="PIRSF" id="PIRSF001357">
    <property type="entry name" value="DeoC"/>
    <property type="match status" value="1"/>
</dbReference>
<dbReference type="InterPro" id="IPR028581">
    <property type="entry name" value="DeoC_typeI"/>
</dbReference>
<dbReference type="InterPro" id="IPR013785">
    <property type="entry name" value="Aldolase_TIM"/>
</dbReference>
<keyword evidence="9" id="KW-1185">Reference proteome</keyword>